<feature type="domain" description="GmrSD restriction endonucleases C-terminal" evidence="1">
    <location>
        <begin position="123"/>
        <end position="228"/>
    </location>
</feature>
<dbReference type="Pfam" id="PF07510">
    <property type="entry name" value="GmrSD_C"/>
    <property type="match status" value="1"/>
</dbReference>
<dbReference type="RefSeq" id="WP_277026672.1">
    <property type="nucleotide sequence ID" value="NZ_JAQYQY010000011.1"/>
</dbReference>
<dbReference type="GO" id="GO:0004519">
    <property type="term" value="F:endonuclease activity"/>
    <property type="evidence" value="ECO:0007669"/>
    <property type="project" value="UniProtKB-KW"/>
</dbReference>
<dbReference type="Proteomes" id="UP000442535">
    <property type="component" value="Unassembled WGS sequence"/>
</dbReference>
<dbReference type="PANTHER" id="PTHR24094">
    <property type="entry name" value="SECRETED PROTEIN"/>
    <property type="match status" value="1"/>
</dbReference>
<protein>
    <submittedName>
        <fullName evidence="2">HNH endonuclease</fullName>
    </submittedName>
</protein>
<proteinExistence type="predicted"/>
<keyword evidence="3" id="KW-1185">Reference proteome</keyword>
<evidence type="ECO:0000313" key="2">
    <source>
        <dbReference type="EMBL" id="MST50631.1"/>
    </source>
</evidence>
<keyword evidence="2" id="KW-0378">Hydrolase</keyword>
<dbReference type="PANTHER" id="PTHR24094:SF15">
    <property type="entry name" value="AMP-DEPENDENT SYNTHETASE_LIGASE DOMAIN-CONTAINING PROTEIN-RELATED"/>
    <property type="match status" value="1"/>
</dbReference>
<organism evidence="2 3">
    <name type="scientific">Mobiluncus porci</name>
    <dbReference type="NCBI Taxonomy" id="2652278"/>
    <lineage>
        <taxon>Bacteria</taxon>
        <taxon>Bacillati</taxon>
        <taxon>Actinomycetota</taxon>
        <taxon>Actinomycetes</taxon>
        <taxon>Actinomycetales</taxon>
        <taxon>Actinomycetaceae</taxon>
        <taxon>Mobiluncus</taxon>
    </lineage>
</organism>
<keyword evidence="2" id="KW-0540">Nuclease</keyword>
<accession>A0A7K0K593</accession>
<gene>
    <name evidence="2" type="ORF">FYJ63_10420</name>
</gene>
<evidence type="ECO:0000259" key="1">
    <source>
        <dbReference type="Pfam" id="PF07510"/>
    </source>
</evidence>
<name>A0A7K0K593_9ACTO</name>
<keyword evidence="2" id="KW-0255">Endonuclease</keyword>
<comment type="caution">
    <text evidence="2">The sequence shown here is derived from an EMBL/GenBank/DDBJ whole genome shotgun (WGS) entry which is preliminary data.</text>
</comment>
<dbReference type="AlphaFoldDB" id="A0A7K0K593"/>
<dbReference type="EMBL" id="VUMY01000025">
    <property type="protein sequence ID" value="MST50631.1"/>
    <property type="molecule type" value="Genomic_DNA"/>
</dbReference>
<sequence length="233" mass="25263">MSFFTRVSLGDLCLVALAALCVWSILPVGGPDLAGMPLPGYSCSNPQSSKVDVVDSLQELCSLRVRPDHGAGGYKREAFGNGWADLDHDGCDTRAEILARDLDRPRFDDSSPCRLVGGHFVDPYTGTATDFVRPPGNAVQIDHVVALGDAWASGANEWTTEQRLKYANDPRVLVAADGQANQDKGRLAADGWLPANQAYRCAYARQQINIKYRWGLSVTAQERAALLQALARC</sequence>
<reference evidence="2 3" key="1">
    <citation type="submission" date="2019-08" db="EMBL/GenBank/DDBJ databases">
        <title>In-depth cultivation of the pig gut microbiome towards novel bacterial diversity and tailored functional studies.</title>
        <authorList>
            <person name="Wylensek D."/>
            <person name="Hitch T.C.A."/>
            <person name="Clavel T."/>
        </authorList>
    </citation>
    <scope>NUCLEOTIDE SEQUENCE [LARGE SCALE GENOMIC DNA]</scope>
    <source>
        <strain evidence="2 3">RF-GAM-744-WT-7</strain>
    </source>
</reference>
<evidence type="ECO:0000313" key="3">
    <source>
        <dbReference type="Proteomes" id="UP000442535"/>
    </source>
</evidence>
<dbReference type="InterPro" id="IPR011089">
    <property type="entry name" value="GmrSD_C"/>
</dbReference>